<keyword evidence="7" id="KW-0869">Chloride channel</keyword>
<dbReference type="InterPro" id="IPR014743">
    <property type="entry name" value="Cl-channel_core"/>
</dbReference>
<feature type="transmembrane region" description="Helical" evidence="10">
    <location>
        <begin position="390"/>
        <end position="412"/>
    </location>
</feature>
<dbReference type="GO" id="GO:0034707">
    <property type="term" value="C:chloride channel complex"/>
    <property type="evidence" value="ECO:0007669"/>
    <property type="project" value="UniProtKB-KW"/>
</dbReference>
<evidence type="ECO:0000256" key="8">
    <source>
        <dbReference type="ARBA" id="ARBA00023214"/>
    </source>
</evidence>
<feature type="transmembrane region" description="Helical" evidence="10">
    <location>
        <begin position="112"/>
        <end position="134"/>
    </location>
</feature>
<feature type="transmembrane region" description="Helical" evidence="10">
    <location>
        <begin position="363"/>
        <end position="384"/>
    </location>
</feature>
<feature type="transmembrane region" description="Helical" evidence="10">
    <location>
        <begin position="332"/>
        <end position="351"/>
    </location>
</feature>
<sequence length="473" mass="49772">MPPSSSRVAVVRHLVKQRWLAVAAAVMLTGLGAAITAVLFKNGVHAVVHWRLELARELTPMLGPSTQWLLFPSISALGGLLVGLLLKFGEPAASGSGITQVMHWLAGRPVPMGIRVAIIKLIGGIIAIGSGFPLGPEGPAVQMGASVAWRVAESLKAPRSFMRLIVAAGGGAGISAVFNAPIGGFLYSIEELLRNARPVVLLLVLFTTFLADSFGEVFNWIGFGKGSGIDPTTGITVSKAFDLPDFVFRPEDVIYLVILGLVISCLSELFTRYVIAMQGLSMRLLGRRPVLRMVLCGALLGLIFAALPLDFGDAAGLKSTLVLDIRDGSDHVGKYIAIFVVLFFTTGLAAASGAPGGLFAPMLMLGGAIGLAASGIVAGLTGYAPASYVFAGMASFVAGSSHTPIAALFITFALTKQLVLLRPMLVATLSCFLLSQAFSHKSIYDRQIELEKQGGALWAVGRRLTSRSKEARD</sequence>
<feature type="transmembrane region" description="Helical" evidence="10">
    <location>
        <begin position="20"/>
        <end position="40"/>
    </location>
</feature>
<keyword evidence="2" id="KW-0813">Transport</keyword>
<evidence type="ECO:0000313" key="11">
    <source>
        <dbReference type="EMBL" id="TGG92214.1"/>
    </source>
</evidence>
<evidence type="ECO:0000313" key="12">
    <source>
        <dbReference type="Proteomes" id="UP000317990"/>
    </source>
</evidence>
<dbReference type="PANTHER" id="PTHR43427:SF6">
    <property type="entry name" value="CHLORIDE CHANNEL PROTEIN CLC-E"/>
    <property type="match status" value="1"/>
</dbReference>
<reference evidence="11 12" key="1">
    <citation type="journal article" date="2019" name="mSystems">
        <title>Life at home and on the roam: Genomic adaptions reflect the dual lifestyle of an intracellular, facultative symbiont.</title>
        <authorList>
            <person name="Burgsdorf I."/>
        </authorList>
    </citation>
    <scope>NUCLEOTIDE SEQUENCE [LARGE SCALE GENOMIC DNA]</scope>
    <source>
        <strain evidence="11">277cV</strain>
    </source>
</reference>
<keyword evidence="9" id="KW-0407">Ion channel</keyword>
<evidence type="ECO:0000256" key="5">
    <source>
        <dbReference type="ARBA" id="ARBA00023065"/>
    </source>
</evidence>
<feature type="transmembrane region" description="Helical" evidence="10">
    <location>
        <begin position="253"/>
        <end position="270"/>
    </location>
</feature>
<feature type="transmembrane region" description="Helical" evidence="10">
    <location>
        <begin position="68"/>
        <end position="86"/>
    </location>
</feature>
<dbReference type="AlphaFoldDB" id="A0A524RN70"/>
<feature type="transmembrane region" description="Helical" evidence="10">
    <location>
        <begin position="290"/>
        <end position="312"/>
    </location>
</feature>
<accession>A0A524RN70</accession>
<organism evidence="11 12">
    <name type="scientific">Aphanocapsa feldmannii 277cV</name>
    <dbReference type="NCBI Taxonomy" id="2507553"/>
    <lineage>
        <taxon>Bacteria</taxon>
        <taxon>Bacillati</taxon>
        <taxon>Cyanobacteriota</taxon>
        <taxon>Cyanophyceae</taxon>
        <taxon>Oscillatoriophycideae</taxon>
        <taxon>Chroococcales</taxon>
        <taxon>Microcystaceae</taxon>
        <taxon>Aphanocapsa</taxon>
    </lineage>
</organism>
<dbReference type="Proteomes" id="UP000317990">
    <property type="component" value="Unassembled WGS sequence"/>
</dbReference>
<dbReference type="PANTHER" id="PTHR43427">
    <property type="entry name" value="CHLORIDE CHANNEL PROTEIN CLC-E"/>
    <property type="match status" value="1"/>
</dbReference>
<dbReference type="PRINTS" id="PR00762">
    <property type="entry name" value="CLCHANNEL"/>
</dbReference>
<comment type="caution">
    <text evidence="11">The sequence shown here is derived from an EMBL/GenBank/DDBJ whole genome shotgun (WGS) entry which is preliminary data.</text>
</comment>
<evidence type="ECO:0000256" key="7">
    <source>
        <dbReference type="ARBA" id="ARBA00023173"/>
    </source>
</evidence>
<keyword evidence="5" id="KW-0406">Ion transport</keyword>
<keyword evidence="3 10" id="KW-0812">Transmembrane</keyword>
<proteinExistence type="predicted"/>
<evidence type="ECO:0000256" key="1">
    <source>
        <dbReference type="ARBA" id="ARBA00004141"/>
    </source>
</evidence>
<dbReference type="Pfam" id="PF00654">
    <property type="entry name" value="Voltage_CLC"/>
    <property type="match status" value="1"/>
</dbReference>
<dbReference type="SUPFAM" id="SSF81340">
    <property type="entry name" value="Clc chloride channel"/>
    <property type="match status" value="1"/>
</dbReference>
<evidence type="ECO:0000256" key="9">
    <source>
        <dbReference type="ARBA" id="ARBA00023303"/>
    </source>
</evidence>
<evidence type="ECO:0000256" key="3">
    <source>
        <dbReference type="ARBA" id="ARBA00022692"/>
    </source>
</evidence>
<evidence type="ECO:0000256" key="4">
    <source>
        <dbReference type="ARBA" id="ARBA00022989"/>
    </source>
</evidence>
<protein>
    <submittedName>
        <fullName evidence="11">ClC family H(+)/Cl(-) exchange transporter</fullName>
    </submittedName>
</protein>
<dbReference type="EMBL" id="SRMO01000065">
    <property type="protein sequence ID" value="TGG92214.1"/>
    <property type="molecule type" value="Genomic_DNA"/>
</dbReference>
<gene>
    <name evidence="11" type="ORF">ERJ67_06020</name>
</gene>
<feature type="transmembrane region" description="Helical" evidence="10">
    <location>
        <begin position="164"/>
        <end position="187"/>
    </location>
</feature>
<dbReference type="GO" id="GO:0005254">
    <property type="term" value="F:chloride channel activity"/>
    <property type="evidence" value="ECO:0007669"/>
    <property type="project" value="UniProtKB-KW"/>
</dbReference>
<dbReference type="InterPro" id="IPR050368">
    <property type="entry name" value="ClC-type_chloride_channel"/>
</dbReference>
<evidence type="ECO:0000256" key="6">
    <source>
        <dbReference type="ARBA" id="ARBA00023136"/>
    </source>
</evidence>
<feature type="transmembrane region" description="Helical" evidence="10">
    <location>
        <begin position="199"/>
        <end position="221"/>
    </location>
</feature>
<name>A0A524RN70_9CHRO</name>
<keyword evidence="4 10" id="KW-1133">Transmembrane helix</keyword>
<feature type="transmembrane region" description="Helical" evidence="10">
    <location>
        <begin position="419"/>
        <end position="438"/>
    </location>
</feature>
<dbReference type="InterPro" id="IPR001807">
    <property type="entry name" value="ClC"/>
</dbReference>
<keyword evidence="8" id="KW-0868">Chloride</keyword>
<evidence type="ECO:0000256" key="10">
    <source>
        <dbReference type="SAM" id="Phobius"/>
    </source>
</evidence>
<evidence type="ECO:0000256" key="2">
    <source>
        <dbReference type="ARBA" id="ARBA00022448"/>
    </source>
</evidence>
<comment type="subcellular location">
    <subcellularLocation>
        <location evidence="1">Membrane</location>
        <topology evidence="1">Multi-pass membrane protein</topology>
    </subcellularLocation>
</comment>
<keyword evidence="6 10" id="KW-0472">Membrane</keyword>
<dbReference type="Gene3D" id="1.10.3080.10">
    <property type="entry name" value="Clc chloride channel"/>
    <property type="match status" value="1"/>
</dbReference>